<dbReference type="PATRIC" id="fig|1348662.3.peg.1210"/>
<dbReference type="KEGG" id="caz:CARG_06175"/>
<dbReference type="RefSeq" id="WP_020976517.1">
    <property type="nucleotide sequence ID" value="NC_022198.1"/>
</dbReference>
<accession>U3GVK2</accession>
<dbReference type="AlphaFoldDB" id="U3GVK2"/>
<dbReference type="HOGENOM" id="CLU_029537_1_2_11"/>
<dbReference type="EMBL" id="CP006365">
    <property type="protein sequence ID" value="AGU15359.1"/>
    <property type="molecule type" value="Genomic_DNA"/>
</dbReference>
<dbReference type="InterPro" id="IPR002918">
    <property type="entry name" value="Lipase_EstA/Esterase_EstB"/>
</dbReference>
<dbReference type="GO" id="GO:0016298">
    <property type="term" value="F:lipase activity"/>
    <property type="evidence" value="ECO:0007669"/>
    <property type="project" value="TreeGrafter"/>
</dbReference>
<dbReference type="GO" id="GO:0016042">
    <property type="term" value="P:lipid catabolic process"/>
    <property type="evidence" value="ECO:0007669"/>
    <property type="project" value="InterPro"/>
</dbReference>
<name>U3GVK2_9CORY</name>
<evidence type="ECO:0000313" key="3">
    <source>
        <dbReference type="Proteomes" id="UP000016943"/>
    </source>
</evidence>
<evidence type="ECO:0000313" key="2">
    <source>
        <dbReference type="EMBL" id="AGU15359.1"/>
    </source>
</evidence>
<evidence type="ECO:0000256" key="1">
    <source>
        <dbReference type="SAM" id="SignalP"/>
    </source>
</evidence>
<dbReference type="PANTHER" id="PTHR32015">
    <property type="entry name" value="FASTING INDUCED LIPASE"/>
    <property type="match status" value="1"/>
</dbReference>
<dbReference type="Pfam" id="PF01674">
    <property type="entry name" value="Lipase_2"/>
    <property type="match status" value="1"/>
</dbReference>
<dbReference type="Gene3D" id="3.40.50.1820">
    <property type="entry name" value="alpha/beta hydrolase"/>
    <property type="match status" value="1"/>
</dbReference>
<feature type="signal peptide" evidence="1">
    <location>
        <begin position="1"/>
        <end position="38"/>
    </location>
</feature>
<dbReference type="OrthoDB" id="8871309at2"/>
<dbReference type="PANTHER" id="PTHR32015:SF1">
    <property type="entry name" value="LIPASE"/>
    <property type="match status" value="1"/>
</dbReference>
<organism evidence="2 3">
    <name type="scientific">Corynebacterium argentoratense DSM 44202</name>
    <dbReference type="NCBI Taxonomy" id="1348662"/>
    <lineage>
        <taxon>Bacteria</taxon>
        <taxon>Bacillati</taxon>
        <taxon>Actinomycetota</taxon>
        <taxon>Actinomycetes</taxon>
        <taxon>Mycobacteriales</taxon>
        <taxon>Corynebacteriaceae</taxon>
        <taxon>Corynebacterium</taxon>
    </lineage>
</organism>
<keyword evidence="1" id="KW-0732">Signal</keyword>
<protein>
    <submittedName>
        <fullName evidence="2">Uncharacterized protein</fullName>
    </submittedName>
</protein>
<dbReference type="InterPro" id="IPR029058">
    <property type="entry name" value="AB_hydrolase_fold"/>
</dbReference>
<proteinExistence type="predicted"/>
<dbReference type="SUPFAM" id="SSF53474">
    <property type="entry name" value="alpha/beta-Hydrolases"/>
    <property type="match status" value="1"/>
</dbReference>
<gene>
    <name evidence="2" type="ORF">CARG_06175</name>
</gene>
<dbReference type="Proteomes" id="UP000016943">
    <property type="component" value="Chromosome"/>
</dbReference>
<feature type="chain" id="PRO_5004643200" evidence="1">
    <location>
        <begin position="39"/>
        <end position="381"/>
    </location>
</feature>
<dbReference type="PROSITE" id="PS51257">
    <property type="entry name" value="PROKAR_LIPOPROTEIN"/>
    <property type="match status" value="1"/>
</dbReference>
<dbReference type="STRING" id="1348662.CARG_06175"/>
<sequence length="381" mass="40427">MNHSLLRPRLRRSVSRRVTGALAVLVACSGILAPAAQAEESTTAAPGGAVKGIPRSTARGAIETNGVEGPIAYSLAQAKWNEYYAGYQPLIPQGTNNPECKVTPEHPEAIIMVHGTVSSFYGDYSNMGARLAQEGWCVFGIDYGAGPRSEDGFGWTSLTESVKQLDAAIAAARATSGAQKVSLVGYSQGSALARYWANKVDKGQHTATVVGIGTPTRGATVRGLTNLIPYLPPQVRDFALSPSLLDLVAGSEFVTMLNEGGETVPGVDYVTINSNFDEVVADLELKAVQGERARNLILQDLCPNTFTDHLYITYDPLTIDTVSRVLVDPDSGAAPDRPQCQPVPLGYGIPDIAYVAYLRKLGFLPGMQAAVTYGPGQGELL</sequence>
<keyword evidence="3" id="KW-1185">Reference proteome</keyword>
<dbReference type="GeneID" id="78250010"/>
<reference evidence="2 3" key="1">
    <citation type="journal article" date="2013" name="Genome Announc.">
        <title>Whole-Genome Sequence of the Clinical Strain Corynebacterium argentoratense DSM 44202, Isolated from a Human Throat Specimen.</title>
        <authorList>
            <person name="Bomholt C."/>
            <person name="Glaub A."/>
            <person name="Gravermann K."/>
            <person name="Albersmeier A."/>
            <person name="Brinkrolf K."/>
            <person name="Ruckert C."/>
            <person name="Tauch A."/>
        </authorList>
    </citation>
    <scope>NUCLEOTIDE SEQUENCE [LARGE SCALE GENOMIC DNA]</scope>
    <source>
        <strain evidence="2">DSM 44202</strain>
    </source>
</reference>
<dbReference type="eggNOG" id="COG1075">
    <property type="taxonomic scope" value="Bacteria"/>
</dbReference>